<dbReference type="PROSITE" id="PS51723">
    <property type="entry name" value="PEPTIDASE_M60"/>
    <property type="match status" value="1"/>
</dbReference>
<dbReference type="InterPro" id="IPR031161">
    <property type="entry name" value="Peptidase_M60_dom"/>
</dbReference>
<dbReference type="InterPro" id="IPR042279">
    <property type="entry name" value="Pep_M60_3"/>
</dbReference>
<dbReference type="Gene3D" id="1.10.390.30">
    <property type="entry name" value="Peptidase M60, enhancin-like domain 3"/>
    <property type="match status" value="1"/>
</dbReference>
<reference evidence="2 3" key="1">
    <citation type="submission" date="2020-03" db="EMBL/GenBank/DDBJ databases">
        <title>Soil Listeria distribution.</title>
        <authorList>
            <person name="Liao J."/>
            <person name="Wiedmann M."/>
        </authorList>
    </citation>
    <scope>NUCLEOTIDE SEQUENCE [LARGE SCALE GENOMIC DNA]</scope>
    <source>
        <strain evidence="2 3">FSL L7-0741</strain>
    </source>
</reference>
<comment type="caution">
    <text evidence="2">The sequence shown here is derived from an EMBL/GenBank/DDBJ whole genome shotgun (WGS) entry which is preliminary data.</text>
</comment>
<dbReference type="Proteomes" id="UP000535908">
    <property type="component" value="Unassembled WGS sequence"/>
</dbReference>
<dbReference type="InterPro" id="IPR004954">
    <property type="entry name" value="Mucin-bd"/>
</dbReference>
<dbReference type="Pfam" id="PF13402">
    <property type="entry name" value="Peptidase_M60"/>
    <property type="match status" value="1"/>
</dbReference>
<protein>
    <submittedName>
        <fullName evidence="2">Enhancing factor (Viral)</fullName>
    </submittedName>
</protein>
<evidence type="ECO:0000313" key="3">
    <source>
        <dbReference type="Proteomes" id="UP000535908"/>
    </source>
</evidence>
<gene>
    <name evidence="2" type="ORF">HCA69_15160</name>
</gene>
<dbReference type="Pfam" id="PF03272">
    <property type="entry name" value="Mucin_bdg"/>
    <property type="match status" value="5"/>
</dbReference>
<sequence>MYKNWSKILFVGVFLVVMMVFSGNSKAEAATFEKQMNTISNPTWLSKQGLSKGINHDRQDLGLVLSKNETIEIRQVNNAFSSNVRLELLNDDSKTESSYDIGSSWVKVTATADSVPFIQTTYTKEAPILEYKVSDSVTQLPVFKQGENEAAFFKKWDESDAKFGLISNKYIQILVPVGDKAYLKKMDDYTSIDDLLAYYDTMFETYNELEGLSFTPEKDTDRNIPNRYFAKADKSGGYSAYYGGTYTAESSSSVKSFWLKPGWGGLHEIGHGYQGTFMNDETFATWEVWNNLYADTMQKKVLGKDYYNGWLYEGNTRTAENAFENQVYTTKTPLNSWGVRNKLYMLTLMKDKAGDQAFTHFNQAYRAAANANTVPSPVLLDLLTKYFGEASHYDFTAFVELVQGSMSSKQKAENLYSGNKAVYPLASLVSGDNLRNARRDINLDTKWGLVNNDQLEKYKLSNTAKIEFSIDDFAQIKGSILRIKDGADVVREMKITSPTLTIKNMPVGIYSLDIPTGNTHFYEPSTNYLVVSDRENLANITMKKIETSEIAVQNMVFKGLENYIFATASVDPEKGMLDLNITYDKPHLYFSSEYASVEVLDENGNSTFKRVMNGISTQTGRFGATIKPGYTIKVMHKEASTRFSILKAPQNLVNGSTIQTFKVTKYGLASEVTGVTDQDTLTDYKEKLVAFAATISNNTLLKNEDYAGAKAKLKKAIQYLSDTDIDKIKFQNDYADLLAIKNNVTQNMLTGDKFRFLMRGLGNREFANLRINLETNQATITQLATEPHWYFRETYATIKINNAKGKEIFAKKFNGRGLAPASNNTVAIAVGDFITVTHLESAGRLITTNEETGERYSSHQSATYVVTKDGLKKVDATKIPTPNPNEFDGTNFQFSFTGLTERVFASMSLDLSTNQVVISQQAGEPNWCVLGTYASITIYDARGKQVYTKKFNGRGWIPSAQDNVKIGQGYYMTIMHQENTNRLNFTNADTKEVYKTTKQATYQVTTDGLLKVAEESIPTVTPNDIDGKLFGFTFYGLDNKNFATLELNQSTMELDFKQYAGKPNVNFTNKEVPYATLQVKDQEGRKVYSRAMVGNEDVGNVLKKIKLEEGYYVIIEHLESTDGLKMTVDNILQSPLAKQNVYQVSANGLVKKSIQDVPVPSRFTKEKIYSPNTVFTFKGLANAEFATLTLDRDTNTLSLNVKAVQPHYYFSDVYASIQVKNASGNVVFKKDFVGTATQTAISLDIMILEGYTIQVNHREPDRLVMTDVLTKETYTMKTENEFSLEKNGLLRD</sequence>
<evidence type="ECO:0000259" key="1">
    <source>
        <dbReference type="PROSITE" id="PS51723"/>
    </source>
</evidence>
<evidence type="ECO:0000313" key="2">
    <source>
        <dbReference type="EMBL" id="MBC1937707.1"/>
    </source>
</evidence>
<name>A0A7X0Y624_9LIST</name>
<dbReference type="RefSeq" id="WP_185527645.1">
    <property type="nucleotide sequence ID" value="NZ_JAARWN010000022.1"/>
</dbReference>
<dbReference type="EMBL" id="JAARWN010000022">
    <property type="protein sequence ID" value="MBC1937707.1"/>
    <property type="molecule type" value="Genomic_DNA"/>
</dbReference>
<feature type="domain" description="Peptidase M60" evidence="1">
    <location>
        <begin position="56"/>
        <end position="354"/>
    </location>
</feature>
<proteinExistence type="predicted"/>
<dbReference type="SMART" id="SM01276">
    <property type="entry name" value="M60-like"/>
    <property type="match status" value="1"/>
</dbReference>
<organism evidence="2 3">
    <name type="scientific">Listeria grandensis</name>
    <dbReference type="NCBI Taxonomy" id="1494963"/>
    <lineage>
        <taxon>Bacteria</taxon>
        <taxon>Bacillati</taxon>
        <taxon>Bacillota</taxon>
        <taxon>Bacilli</taxon>
        <taxon>Bacillales</taxon>
        <taxon>Listeriaceae</taxon>
        <taxon>Listeria</taxon>
    </lineage>
</organism>
<accession>A0A7X0Y624</accession>
<dbReference type="Gene3D" id="3.40.390.80">
    <property type="entry name" value="Peptidase M60, enhancin-like domain 2"/>
    <property type="match status" value="1"/>
</dbReference>